<dbReference type="InterPro" id="IPR007263">
    <property type="entry name" value="DCC1-like"/>
</dbReference>
<dbReference type="Pfam" id="PF04134">
    <property type="entry name" value="DCC1-like"/>
    <property type="match status" value="1"/>
</dbReference>
<reference evidence="1" key="1">
    <citation type="submission" date="2020-11" db="EMBL/GenBank/DDBJ databases">
        <title>Isolation and identification of active actinomycetes.</title>
        <authorList>
            <person name="Yu B."/>
        </authorList>
    </citation>
    <scope>NUCLEOTIDE SEQUENCE</scope>
    <source>
        <strain evidence="1">NEAU-YB345</strain>
    </source>
</reference>
<protein>
    <submittedName>
        <fullName evidence="1">DUF393 domain-containing protein</fullName>
    </submittedName>
</protein>
<gene>
    <name evidence="1" type="ORF">I2501_11465</name>
</gene>
<proteinExistence type="predicted"/>
<organism evidence="1 2">
    <name type="scientific">Streptacidiphilus fuscans</name>
    <dbReference type="NCBI Taxonomy" id="2789292"/>
    <lineage>
        <taxon>Bacteria</taxon>
        <taxon>Bacillati</taxon>
        <taxon>Actinomycetota</taxon>
        <taxon>Actinomycetes</taxon>
        <taxon>Kitasatosporales</taxon>
        <taxon>Streptomycetaceae</taxon>
        <taxon>Streptacidiphilus</taxon>
    </lineage>
</organism>
<dbReference type="EMBL" id="JADPRT010000004">
    <property type="protein sequence ID" value="MBF9068640.1"/>
    <property type="molecule type" value="Genomic_DNA"/>
</dbReference>
<name>A0A931B855_9ACTN</name>
<evidence type="ECO:0000313" key="1">
    <source>
        <dbReference type="EMBL" id="MBF9068640.1"/>
    </source>
</evidence>
<dbReference type="GO" id="GO:0015035">
    <property type="term" value="F:protein-disulfide reductase activity"/>
    <property type="evidence" value="ECO:0007669"/>
    <property type="project" value="InterPro"/>
</dbReference>
<sequence length="135" mass="14502">MELTAGTPVLLYDGDCAFCTTSVRTAERVLGRTGWTAVPFQRADLAALAAFTDGGVSEARAEREVLWITPTGAVYGGSDAAGKLLLRTRRFPWTVLGALAFLPGTRFLLSELYVWIAANRHRLPGGTPACSISDR</sequence>
<dbReference type="RefSeq" id="WP_196193807.1">
    <property type="nucleotide sequence ID" value="NZ_JADPRT010000004.1"/>
</dbReference>
<dbReference type="Proteomes" id="UP000657385">
    <property type="component" value="Unassembled WGS sequence"/>
</dbReference>
<dbReference type="AlphaFoldDB" id="A0A931B855"/>
<evidence type="ECO:0000313" key="2">
    <source>
        <dbReference type="Proteomes" id="UP000657385"/>
    </source>
</evidence>
<comment type="caution">
    <text evidence="1">The sequence shown here is derived from an EMBL/GenBank/DDBJ whole genome shotgun (WGS) entry which is preliminary data.</text>
</comment>
<keyword evidence="2" id="KW-1185">Reference proteome</keyword>
<accession>A0A931B855</accession>